<evidence type="ECO:0000256" key="1">
    <source>
        <dbReference type="ARBA" id="ARBA00022603"/>
    </source>
</evidence>
<evidence type="ECO:0000256" key="3">
    <source>
        <dbReference type="ARBA" id="ARBA00022691"/>
    </source>
</evidence>
<dbReference type="PANTHER" id="PTHR13271">
    <property type="entry name" value="UNCHARACTERIZED PUTATIVE METHYLTRANSFERASE"/>
    <property type="match status" value="1"/>
</dbReference>
<dbReference type="SUPFAM" id="SSF81822">
    <property type="entry name" value="RuBisCo LSMT C-terminal, substrate-binding domain"/>
    <property type="match status" value="1"/>
</dbReference>
<keyword evidence="7" id="KW-1185">Reference proteome</keyword>
<dbReference type="SUPFAM" id="SSF82199">
    <property type="entry name" value="SET domain"/>
    <property type="match status" value="1"/>
</dbReference>
<dbReference type="EMBL" id="LSYV01000012">
    <property type="protein sequence ID" value="KXZ51903.1"/>
    <property type="molecule type" value="Genomic_DNA"/>
</dbReference>
<keyword evidence="2" id="KW-0808">Transferase</keyword>
<feature type="region of interest" description="Disordered" evidence="4">
    <location>
        <begin position="514"/>
        <end position="540"/>
    </location>
</feature>
<dbReference type="Pfam" id="PF09273">
    <property type="entry name" value="Rubis-subs-bind"/>
    <property type="match status" value="1"/>
</dbReference>
<keyword evidence="1" id="KW-0489">Methyltransferase</keyword>
<feature type="region of interest" description="Disordered" evidence="4">
    <location>
        <begin position="45"/>
        <end position="86"/>
    </location>
</feature>
<dbReference type="AlphaFoldDB" id="A0A150GQ37"/>
<name>A0A150GQ37_GONPE</name>
<dbReference type="InterPro" id="IPR036464">
    <property type="entry name" value="Rubisco_LSMT_subst-bd_sf"/>
</dbReference>
<evidence type="ECO:0000256" key="4">
    <source>
        <dbReference type="SAM" id="MobiDB-lite"/>
    </source>
</evidence>
<dbReference type="Gene3D" id="3.90.1410.10">
    <property type="entry name" value="set domain protein methyltransferase, domain 1"/>
    <property type="match status" value="1"/>
</dbReference>
<reference evidence="7" key="1">
    <citation type="journal article" date="2016" name="Nat. Commun.">
        <title>The Gonium pectorale genome demonstrates co-option of cell cycle regulation during the evolution of multicellularity.</title>
        <authorList>
            <person name="Hanschen E.R."/>
            <person name="Marriage T.N."/>
            <person name="Ferris P.J."/>
            <person name="Hamaji T."/>
            <person name="Toyoda A."/>
            <person name="Fujiyama A."/>
            <person name="Neme R."/>
            <person name="Noguchi H."/>
            <person name="Minakuchi Y."/>
            <person name="Suzuki M."/>
            <person name="Kawai-Toyooka H."/>
            <person name="Smith D.R."/>
            <person name="Sparks H."/>
            <person name="Anderson J."/>
            <person name="Bakaric R."/>
            <person name="Luria V."/>
            <person name="Karger A."/>
            <person name="Kirschner M.W."/>
            <person name="Durand P.M."/>
            <person name="Michod R.E."/>
            <person name="Nozaki H."/>
            <person name="Olson B.J."/>
        </authorList>
    </citation>
    <scope>NUCLEOTIDE SEQUENCE [LARGE SCALE GENOMIC DNA]</scope>
    <source>
        <strain evidence="7">NIES-2863</strain>
    </source>
</reference>
<dbReference type="InterPro" id="IPR050600">
    <property type="entry name" value="SETD3_SETD6_MTase"/>
</dbReference>
<dbReference type="OrthoDB" id="341421at2759"/>
<feature type="compositionally biased region" description="Polar residues" evidence="4">
    <location>
        <begin position="1"/>
        <end position="10"/>
    </location>
</feature>
<evidence type="ECO:0000256" key="2">
    <source>
        <dbReference type="ARBA" id="ARBA00022679"/>
    </source>
</evidence>
<accession>A0A150GQ37</accession>
<dbReference type="Proteomes" id="UP000075714">
    <property type="component" value="Unassembled WGS sequence"/>
</dbReference>
<organism evidence="6 7">
    <name type="scientific">Gonium pectorale</name>
    <name type="common">Green alga</name>
    <dbReference type="NCBI Taxonomy" id="33097"/>
    <lineage>
        <taxon>Eukaryota</taxon>
        <taxon>Viridiplantae</taxon>
        <taxon>Chlorophyta</taxon>
        <taxon>core chlorophytes</taxon>
        <taxon>Chlorophyceae</taxon>
        <taxon>CS clade</taxon>
        <taxon>Chlamydomonadales</taxon>
        <taxon>Volvocaceae</taxon>
        <taxon>Gonium</taxon>
    </lineage>
</organism>
<evidence type="ECO:0000313" key="7">
    <source>
        <dbReference type="Proteomes" id="UP000075714"/>
    </source>
</evidence>
<dbReference type="GO" id="GO:0032259">
    <property type="term" value="P:methylation"/>
    <property type="evidence" value="ECO:0007669"/>
    <property type="project" value="UniProtKB-KW"/>
</dbReference>
<dbReference type="PANTHER" id="PTHR13271:SF145">
    <property type="entry name" value="SET DOMAIN-CONTAINING PROTEIN"/>
    <property type="match status" value="1"/>
</dbReference>
<keyword evidence="3" id="KW-0949">S-adenosyl-L-methionine</keyword>
<dbReference type="InterPro" id="IPR046341">
    <property type="entry name" value="SET_dom_sf"/>
</dbReference>
<sequence>MNVQSASPKTVTPAASRRGAPLAARGSPAQSCASPALRAQPYCSCPSHPSCSTQEQQRRPSLKCRATTAPAAAPSPSQQHTASEDPLASRLKAWVLEHSKTLPTRLTPVRLSPGGPYGLAAEEPVRRGQVLSGHPLLWGPERLAWLAGSPLAGVLAARQAQVAEDTEVLLVAGANELPLAERHRAATGSELVSASTVGWAAAVLLSRSFSLDLAEEEALEGDMSYFGTWTSHGPDTLALVPWADMLQHCPAAGPESCAAYQFELSAVTLAAHRPYAPGELAADSHGQGLSPADLFLDYGLEDPEAAAATAAGAAVREAPAAGPHADEGEVQEGAVGLLERDRYDVDPSEVVAPRGPRNAVLLRALAGVQGEARLALGPRGPDTATLTYLRAALASDAELVRAGWRVKATERDLDTACRAMGALAAPASAATERALLGALAAFIESAAARFPTSLQHDTQRLAGAGGEPRLDGPERLAVSVLASQKRALAGAAAVVSSWLERLAGGCSVEELYEGDECESWGEEGEEGEGADWGNGSLGSR</sequence>
<dbReference type="Gene3D" id="3.90.1420.10">
    <property type="entry name" value="Rubisco LSMT, substrate-binding domain"/>
    <property type="match status" value="1"/>
</dbReference>
<protein>
    <recommendedName>
        <fullName evidence="5">Rubisco LSMT substrate-binding domain-containing protein</fullName>
    </recommendedName>
</protein>
<feature type="compositionally biased region" description="Gly residues" evidence="4">
    <location>
        <begin position="530"/>
        <end position="540"/>
    </location>
</feature>
<evidence type="ECO:0000313" key="6">
    <source>
        <dbReference type="EMBL" id="KXZ51903.1"/>
    </source>
</evidence>
<dbReference type="GO" id="GO:0016279">
    <property type="term" value="F:protein-lysine N-methyltransferase activity"/>
    <property type="evidence" value="ECO:0007669"/>
    <property type="project" value="TreeGrafter"/>
</dbReference>
<dbReference type="InterPro" id="IPR015353">
    <property type="entry name" value="Rubisco_LSMT_subst-bd"/>
</dbReference>
<gene>
    <name evidence="6" type="ORF">GPECTOR_11g337</name>
</gene>
<feature type="region of interest" description="Disordered" evidence="4">
    <location>
        <begin position="1"/>
        <end position="31"/>
    </location>
</feature>
<feature type="compositionally biased region" description="Acidic residues" evidence="4">
    <location>
        <begin position="514"/>
        <end position="529"/>
    </location>
</feature>
<evidence type="ECO:0000259" key="5">
    <source>
        <dbReference type="Pfam" id="PF09273"/>
    </source>
</evidence>
<proteinExistence type="predicted"/>
<feature type="domain" description="Rubisco LSMT substrate-binding" evidence="5">
    <location>
        <begin position="370"/>
        <end position="488"/>
    </location>
</feature>
<feature type="compositionally biased region" description="Low complexity" evidence="4">
    <location>
        <begin position="66"/>
        <end position="81"/>
    </location>
</feature>
<comment type="caution">
    <text evidence="6">The sequence shown here is derived from an EMBL/GenBank/DDBJ whole genome shotgun (WGS) entry which is preliminary data.</text>
</comment>